<organism evidence="2 3">
    <name type="scientific">Kwoniella dejecticola CBS 10117</name>
    <dbReference type="NCBI Taxonomy" id="1296121"/>
    <lineage>
        <taxon>Eukaryota</taxon>
        <taxon>Fungi</taxon>
        <taxon>Dikarya</taxon>
        <taxon>Basidiomycota</taxon>
        <taxon>Agaricomycotina</taxon>
        <taxon>Tremellomycetes</taxon>
        <taxon>Tremellales</taxon>
        <taxon>Cryptococcaceae</taxon>
        <taxon>Kwoniella</taxon>
    </lineage>
</organism>
<sequence length="273" mass="29696">MSLPASSPLPKAFRLVREILQAAPPGGLSTKEIVKEAIRLYQVDNPSYDPSSSQASTSSSSTSTSATTTTAESSTIASSKGKGKGRASGSSGSNTRKAKGVNVIPPDHPFVSTSYLKSRVLATLQSQALLSKTAQPSSAASSSGSGKQSFAWRLSEARQSNLSTPKWDFPSHWQRLIDGVSPGQLHAEYTANKAARQEEERQRGFESGKVLRTERDIWEWAERRPVLSTNLERLHLNKRRAEKRPKKERTRLALFESYPGPSELGLGSEAQNV</sequence>
<evidence type="ECO:0000256" key="1">
    <source>
        <dbReference type="SAM" id="MobiDB-lite"/>
    </source>
</evidence>
<dbReference type="RefSeq" id="XP_065825101.1">
    <property type="nucleotide sequence ID" value="XM_065969029.1"/>
</dbReference>
<dbReference type="AlphaFoldDB" id="A0AAJ8KQ10"/>
<proteinExistence type="predicted"/>
<gene>
    <name evidence="2" type="ORF">I303_104751</name>
</gene>
<reference evidence="2" key="2">
    <citation type="submission" date="2024-02" db="EMBL/GenBank/DDBJ databases">
        <title>Comparative genomics of Cryptococcus and Kwoniella reveals pathogenesis evolution and contrasting modes of karyotype evolution via chromosome fusion or intercentromeric recombination.</title>
        <authorList>
            <person name="Coelho M.A."/>
            <person name="David-Palma M."/>
            <person name="Shea T."/>
            <person name="Bowers K."/>
            <person name="McGinley-Smith S."/>
            <person name="Mohammad A.W."/>
            <person name="Gnirke A."/>
            <person name="Yurkov A.M."/>
            <person name="Nowrousian M."/>
            <person name="Sun S."/>
            <person name="Cuomo C.A."/>
            <person name="Heitman J."/>
        </authorList>
    </citation>
    <scope>NUCLEOTIDE SEQUENCE</scope>
    <source>
        <strain evidence="2">CBS 10117</strain>
    </source>
</reference>
<accession>A0AAJ8KQ10</accession>
<feature type="region of interest" description="Disordered" evidence="1">
    <location>
        <begin position="240"/>
        <end position="273"/>
    </location>
</feature>
<feature type="region of interest" description="Disordered" evidence="1">
    <location>
        <begin position="44"/>
        <end position="109"/>
    </location>
</feature>
<name>A0AAJ8KQ10_9TREE</name>
<evidence type="ECO:0000313" key="3">
    <source>
        <dbReference type="Proteomes" id="UP000078595"/>
    </source>
</evidence>
<reference evidence="2" key="1">
    <citation type="submission" date="2013-07" db="EMBL/GenBank/DDBJ databases">
        <authorList>
            <consortium name="The Broad Institute Genome Sequencing Platform"/>
            <person name="Cuomo C."/>
            <person name="Litvintseva A."/>
            <person name="Chen Y."/>
            <person name="Heitman J."/>
            <person name="Sun S."/>
            <person name="Springer D."/>
            <person name="Dromer F."/>
            <person name="Young S.K."/>
            <person name="Zeng Q."/>
            <person name="Gargeya S."/>
            <person name="Fitzgerald M."/>
            <person name="Abouelleil A."/>
            <person name="Alvarado L."/>
            <person name="Berlin A.M."/>
            <person name="Chapman S.B."/>
            <person name="Dewar J."/>
            <person name="Goldberg J."/>
            <person name="Griggs A."/>
            <person name="Gujja S."/>
            <person name="Hansen M."/>
            <person name="Howarth C."/>
            <person name="Imamovic A."/>
            <person name="Larimer J."/>
            <person name="McCowan C."/>
            <person name="Murphy C."/>
            <person name="Pearson M."/>
            <person name="Priest M."/>
            <person name="Roberts A."/>
            <person name="Saif S."/>
            <person name="Shea T."/>
            <person name="Sykes S."/>
            <person name="Wortman J."/>
            <person name="Nusbaum C."/>
            <person name="Birren B."/>
        </authorList>
    </citation>
    <scope>NUCLEOTIDE SEQUENCE</scope>
    <source>
        <strain evidence="2">CBS 10117</strain>
    </source>
</reference>
<dbReference type="Proteomes" id="UP000078595">
    <property type="component" value="Chromosome 5"/>
</dbReference>
<evidence type="ECO:0000313" key="2">
    <source>
        <dbReference type="EMBL" id="WWC62159.1"/>
    </source>
</evidence>
<feature type="compositionally biased region" description="Low complexity" evidence="1">
    <location>
        <begin position="51"/>
        <end position="80"/>
    </location>
</feature>
<protein>
    <submittedName>
        <fullName evidence="2">Uncharacterized protein</fullName>
    </submittedName>
</protein>
<feature type="compositionally biased region" description="Basic residues" evidence="1">
    <location>
        <begin position="240"/>
        <end position="249"/>
    </location>
</feature>
<keyword evidence="3" id="KW-1185">Reference proteome</keyword>
<dbReference type="GeneID" id="28967968"/>
<dbReference type="KEGG" id="kdj:28967968"/>
<dbReference type="EMBL" id="CP144534">
    <property type="protein sequence ID" value="WWC62159.1"/>
    <property type="molecule type" value="Genomic_DNA"/>
</dbReference>